<dbReference type="InterPro" id="IPR050353">
    <property type="entry name" value="PyrK_electron_transfer"/>
</dbReference>
<organism evidence="2">
    <name type="scientific">hydrothermal vent metagenome</name>
    <dbReference type="NCBI Taxonomy" id="652676"/>
    <lineage>
        <taxon>unclassified sequences</taxon>
        <taxon>metagenomes</taxon>
        <taxon>ecological metagenomes</taxon>
    </lineage>
</organism>
<dbReference type="SUPFAM" id="SSF52343">
    <property type="entry name" value="Ferredoxin reductase-like, C-terminal NADP-linked domain"/>
    <property type="match status" value="1"/>
</dbReference>
<accession>A0A3B1CE15</accession>
<dbReference type="Gene3D" id="2.40.30.10">
    <property type="entry name" value="Translation factors"/>
    <property type="match status" value="1"/>
</dbReference>
<sequence length="275" mass="30197">MVNEKNIYLPVSGKIEEIIPQGRDVSLFRVKTQMPLEYAPGQFFMVSVWGAGEVPISVTSLSGEDNTVELCIRRAGLVTGAIHSMKAGDTVWLRGPYGNGFPLDISGGMDVVVVAGGIGMAPLRPLLQWFMEKSADIGRVTLLYGARTPDDIVFRDEMEGWKERGIKVLLTVDRADKGWKGHVGLVTGLWQEVHSDLKKAAAYICGPEVMIKAVMGKLFLFGMPEERIITTLEAHMKCGVGKCGHCYAGPGYICTDGPVFSYREIKDYSLLHLSR</sequence>
<dbReference type="PANTHER" id="PTHR43513:SF1">
    <property type="entry name" value="ANAEROBIC SULFITE REDUCTASE SUBUNIT B"/>
    <property type="match status" value="1"/>
</dbReference>
<dbReference type="Gene3D" id="3.40.50.80">
    <property type="entry name" value="Nucleotide-binding domain of ferredoxin-NADP reductase (FNR) module"/>
    <property type="match status" value="1"/>
</dbReference>
<dbReference type="PROSITE" id="PS51384">
    <property type="entry name" value="FAD_FR"/>
    <property type="match status" value="1"/>
</dbReference>
<dbReference type="CDD" id="cd06221">
    <property type="entry name" value="sulfite_reductase_like"/>
    <property type="match status" value="1"/>
</dbReference>
<gene>
    <name evidence="2" type="ORF">MNBD_NITROSPIRAE03-982</name>
</gene>
<dbReference type="GO" id="GO:0016491">
    <property type="term" value="F:oxidoreductase activity"/>
    <property type="evidence" value="ECO:0007669"/>
    <property type="project" value="InterPro"/>
</dbReference>
<proteinExistence type="predicted"/>
<dbReference type="PIRSF" id="PIRSF006816">
    <property type="entry name" value="Cyc3_hyd_g"/>
    <property type="match status" value="1"/>
</dbReference>
<reference evidence="2" key="1">
    <citation type="submission" date="2018-06" db="EMBL/GenBank/DDBJ databases">
        <authorList>
            <person name="Zhirakovskaya E."/>
        </authorList>
    </citation>
    <scope>NUCLEOTIDE SEQUENCE</scope>
</reference>
<dbReference type="GO" id="GO:0051537">
    <property type="term" value="F:2 iron, 2 sulfur cluster binding"/>
    <property type="evidence" value="ECO:0007669"/>
    <property type="project" value="InterPro"/>
</dbReference>
<feature type="domain" description="FAD-binding FR-type" evidence="1">
    <location>
        <begin position="8"/>
        <end position="103"/>
    </location>
</feature>
<dbReference type="InterPro" id="IPR008333">
    <property type="entry name" value="Cbr1-like_FAD-bd_dom"/>
</dbReference>
<name>A0A3B1CE15_9ZZZZ</name>
<dbReference type="InterPro" id="IPR001433">
    <property type="entry name" value="OxRdtase_FAD/NAD-bd"/>
</dbReference>
<dbReference type="PRINTS" id="PR00371">
    <property type="entry name" value="FPNCR"/>
</dbReference>
<dbReference type="SUPFAM" id="SSF63380">
    <property type="entry name" value="Riboflavin synthase domain-like"/>
    <property type="match status" value="1"/>
</dbReference>
<dbReference type="InterPro" id="IPR001709">
    <property type="entry name" value="Flavoprot_Pyr_Nucl_cyt_Rdtase"/>
</dbReference>
<dbReference type="InterPro" id="IPR039261">
    <property type="entry name" value="FNR_nucleotide-bd"/>
</dbReference>
<dbReference type="EMBL" id="UOGI01000030">
    <property type="protein sequence ID" value="VAX28706.1"/>
    <property type="molecule type" value="Genomic_DNA"/>
</dbReference>
<protein>
    <submittedName>
        <fullName evidence="2">Heterodisulfide reductase, cytochrome reductase subunit</fullName>
    </submittedName>
</protein>
<dbReference type="GO" id="GO:0006221">
    <property type="term" value="P:pyrimidine nucleotide biosynthetic process"/>
    <property type="evidence" value="ECO:0007669"/>
    <property type="project" value="InterPro"/>
</dbReference>
<dbReference type="InterPro" id="IPR019480">
    <property type="entry name" value="Dihydroorotate_DH_Fe-S-bd"/>
</dbReference>
<evidence type="ECO:0000259" key="1">
    <source>
        <dbReference type="PROSITE" id="PS51384"/>
    </source>
</evidence>
<dbReference type="InterPro" id="IPR017938">
    <property type="entry name" value="Riboflavin_synthase-like_b-brl"/>
</dbReference>
<dbReference type="AlphaFoldDB" id="A0A3B1CE15"/>
<dbReference type="Pfam" id="PF10418">
    <property type="entry name" value="DHODB_Fe-S_bind"/>
    <property type="match status" value="1"/>
</dbReference>
<evidence type="ECO:0000313" key="2">
    <source>
        <dbReference type="EMBL" id="VAX28706.1"/>
    </source>
</evidence>
<dbReference type="GO" id="GO:0050660">
    <property type="term" value="F:flavin adenine dinucleotide binding"/>
    <property type="evidence" value="ECO:0007669"/>
    <property type="project" value="InterPro"/>
</dbReference>
<dbReference type="Pfam" id="PF00175">
    <property type="entry name" value="NAD_binding_1"/>
    <property type="match status" value="1"/>
</dbReference>
<dbReference type="PANTHER" id="PTHR43513">
    <property type="entry name" value="DIHYDROOROTATE DEHYDROGENASE B (NAD(+)), ELECTRON TRANSFER SUBUNIT"/>
    <property type="match status" value="1"/>
</dbReference>
<dbReference type="InterPro" id="IPR012165">
    <property type="entry name" value="Cyt_c3_hydrogenase_gsu"/>
</dbReference>
<dbReference type="InterPro" id="IPR017927">
    <property type="entry name" value="FAD-bd_FR_type"/>
</dbReference>
<dbReference type="Pfam" id="PF00970">
    <property type="entry name" value="FAD_binding_6"/>
    <property type="match status" value="1"/>
</dbReference>